<evidence type="ECO:0000313" key="2">
    <source>
        <dbReference type="EMBL" id="KAF4110327.1"/>
    </source>
</evidence>
<protein>
    <submittedName>
        <fullName evidence="2">Uncharacterized protein</fullName>
    </submittedName>
</protein>
<name>A0A7J6CSN6_9TELE</name>
<comment type="caution">
    <text evidence="2">The sequence shown here is derived from an EMBL/GenBank/DDBJ whole genome shotgun (WGS) entry which is preliminary data.</text>
</comment>
<evidence type="ECO:0000256" key="1">
    <source>
        <dbReference type="SAM" id="MobiDB-lite"/>
    </source>
</evidence>
<reference evidence="2 3" key="1">
    <citation type="submission" date="2020-04" db="EMBL/GenBank/DDBJ databases">
        <title>Chromosome-level genome assembly of a cyprinid fish Onychostoma macrolepis by integration of Nanopore Sequencing, Bionano and Hi-C technology.</title>
        <authorList>
            <person name="Wang D."/>
        </authorList>
    </citation>
    <scope>NUCLEOTIDE SEQUENCE [LARGE SCALE GENOMIC DNA]</scope>
    <source>
        <strain evidence="2">SWU-2019</strain>
        <tissue evidence="2">Muscle</tissue>
    </source>
</reference>
<sequence>MLISYDSRVVLERHPSNLFTPGVLIRAVDLGTGSTVPCDVTAAPRGSYSPPPVPSCPVPQQNRPLPRCLPPQHQDYNTNDPDRFLNSPPLSCGKSPL</sequence>
<accession>A0A7J6CSN6</accession>
<proteinExistence type="predicted"/>
<keyword evidence="3" id="KW-1185">Reference proteome</keyword>
<dbReference type="Proteomes" id="UP000579812">
    <property type="component" value="Unassembled WGS sequence"/>
</dbReference>
<feature type="region of interest" description="Disordered" evidence="1">
    <location>
        <begin position="42"/>
        <end position="97"/>
    </location>
</feature>
<organism evidence="2 3">
    <name type="scientific">Onychostoma macrolepis</name>
    <dbReference type="NCBI Taxonomy" id="369639"/>
    <lineage>
        <taxon>Eukaryota</taxon>
        <taxon>Metazoa</taxon>
        <taxon>Chordata</taxon>
        <taxon>Craniata</taxon>
        <taxon>Vertebrata</taxon>
        <taxon>Euteleostomi</taxon>
        <taxon>Actinopterygii</taxon>
        <taxon>Neopterygii</taxon>
        <taxon>Teleostei</taxon>
        <taxon>Ostariophysi</taxon>
        <taxon>Cypriniformes</taxon>
        <taxon>Cyprinidae</taxon>
        <taxon>Acrossocheilinae</taxon>
        <taxon>Onychostoma</taxon>
    </lineage>
</organism>
<gene>
    <name evidence="2" type="ORF">G5714_009579</name>
</gene>
<evidence type="ECO:0000313" key="3">
    <source>
        <dbReference type="Proteomes" id="UP000579812"/>
    </source>
</evidence>
<dbReference type="AlphaFoldDB" id="A0A7J6CSN6"/>
<dbReference type="EMBL" id="JAAMOB010000008">
    <property type="protein sequence ID" value="KAF4110327.1"/>
    <property type="molecule type" value="Genomic_DNA"/>
</dbReference>